<feature type="non-terminal residue" evidence="2">
    <location>
        <position position="81"/>
    </location>
</feature>
<reference evidence="2 3" key="1">
    <citation type="journal article" date="2018" name="Sci. Data">
        <title>The draft genome sequence of cork oak.</title>
        <authorList>
            <person name="Ramos A.M."/>
            <person name="Usie A."/>
            <person name="Barbosa P."/>
            <person name="Barros P.M."/>
            <person name="Capote T."/>
            <person name="Chaves I."/>
            <person name="Simoes F."/>
            <person name="Abreu I."/>
            <person name="Carrasquinho I."/>
            <person name="Faro C."/>
            <person name="Guimaraes J.B."/>
            <person name="Mendonca D."/>
            <person name="Nobrega F."/>
            <person name="Rodrigues L."/>
            <person name="Saibo N.J.M."/>
            <person name="Varela M.C."/>
            <person name="Egas C."/>
            <person name="Matos J."/>
            <person name="Miguel C.M."/>
            <person name="Oliveira M.M."/>
            <person name="Ricardo C.P."/>
            <person name="Goncalves S."/>
        </authorList>
    </citation>
    <scope>NUCLEOTIDE SEQUENCE [LARGE SCALE GENOMIC DNA]</scope>
    <source>
        <strain evidence="3">cv. HL8</strain>
    </source>
</reference>
<organism evidence="2 3">
    <name type="scientific">Quercus suber</name>
    <name type="common">Cork oak</name>
    <dbReference type="NCBI Taxonomy" id="58331"/>
    <lineage>
        <taxon>Eukaryota</taxon>
        <taxon>Viridiplantae</taxon>
        <taxon>Streptophyta</taxon>
        <taxon>Embryophyta</taxon>
        <taxon>Tracheophyta</taxon>
        <taxon>Spermatophyta</taxon>
        <taxon>Magnoliopsida</taxon>
        <taxon>eudicotyledons</taxon>
        <taxon>Gunneridae</taxon>
        <taxon>Pentapetalae</taxon>
        <taxon>rosids</taxon>
        <taxon>fabids</taxon>
        <taxon>Fagales</taxon>
        <taxon>Fagaceae</taxon>
        <taxon>Quercus</taxon>
    </lineage>
</organism>
<sequence>MADSSPPRSRRTRSPLQSQSTMTKITELDVDSLAHLREAYLARRTALQKFKFFDPFVDDTFALYKPCNHILLEKNTLTFSQ</sequence>
<gene>
    <name evidence="2" type="ORF">CFP56_032657</name>
</gene>
<keyword evidence="3" id="KW-1185">Reference proteome</keyword>
<comment type="caution">
    <text evidence="2">The sequence shown here is derived from an EMBL/GenBank/DDBJ whole genome shotgun (WGS) entry which is preliminary data.</text>
</comment>
<feature type="region of interest" description="Disordered" evidence="1">
    <location>
        <begin position="1"/>
        <end position="21"/>
    </location>
</feature>
<proteinExistence type="predicted"/>
<evidence type="ECO:0000313" key="2">
    <source>
        <dbReference type="EMBL" id="KAK7825911.1"/>
    </source>
</evidence>
<dbReference type="EMBL" id="PKMF04000561">
    <property type="protein sequence ID" value="KAK7825911.1"/>
    <property type="molecule type" value="Genomic_DNA"/>
</dbReference>
<accession>A0AAW0JIJ2</accession>
<dbReference type="Proteomes" id="UP000237347">
    <property type="component" value="Unassembled WGS sequence"/>
</dbReference>
<protein>
    <submittedName>
        <fullName evidence="2">Uncharacterized protein</fullName>
    </submittedName>
</protein>
<name>A0AAW0JIJ2_QUESU</name>
<evidence type="ECO:0000313" key="3">
    <source>
        <dbReference type="Proteomes" id="UP000237347"/>
    </source>
</evidence>
<dbReference type="AlphaFoldDB" id="A0AAW0JIJ2"/>
<evidence type="ECO:0000256" key="1">
    <source>
        <dbReference type="SAM" id="MobiDB-lite"/>
    </source>
</evidence>